<feature type="compositionally biased region" description="Basic and acidic residues" evidence="6">
    <location>
        <begin position="112"/>
        <end position="121"/>
    </location>
</feature>
<dbReference type="InParanoid" id="A0A4W3GK59"/>
<reference evidence="7" key="5">
    <citation type="submission" date="2025-09" db="UniProtKB">
        <authorList>
            <consortium name="Ensembl"/>
        </authorList>
    </citation>
    <scope>IDENTIFICATION</scope>
</reference>
<evidence type="ECO:0000256" key="5">
    <source>
        <dbReference type="ARBA" id="ARBA00022942"/>
    </source>
</evidence>
<dbReference type="InterPro" id="IPR023333">
    <property type="entry name" value="Proteasome_suB-type"/>
</dbReference>
<dbReference type="GeneTree" id="ENSGT00940000165375"/>
<dbReference type="PANTHER" id="PTHR32194">
    <property type="entry name" value="METALLOPROTEASE TLDD"/>
    <property type="match status" value="1"/>
</dbReference>
<keyword evidence="5" id="KW-0647">Proteasome</keyword>
<dbReference type="GO" id="GO:0051603">
    <property type="term" value="P:proteolysis involved in protein catabolic process"/>
    <property type="evidence" value="ECO:0007669"/>
    <property type="project" value="InterPro"/>
</dbReference>
<protein>
    <submittedName>
        <fullName evidence="7">Proteasome subunit beta type-6-A like protein-like</fullName>
    </submittedName>
</protein>
<evidence type="ECO:0000313" key="7">
    <source>
        <dbReference type="Ensembl" id="ENSCMIP00000003447.1"/>
    </source>
</evidence>
<reference evidence="8" key="1">
    <citation type="journal article" date="2006" name="Science">
        <title>Ancient noncoding elements conserved in the human genome.</title>
        <authorList>
            <person name="Venkatesh B."/>
            <person name="Kirkness E.F."/>
            <person name="Loh Y.H."/>
            <person name="Halpern A.L."/>
            <person name="Lee A.P."/>
            <person name="Johnson J."/>
            <person name="Dandona N."/>
            <person name="Viswanathan L.D."/>
            <person name="Tay A."/>
            <person name="Venter J.C."/>
            <person name="Strausberg R.L."/>
            <person name="Brenner S."/>
        </authorList>
    </citation>
    <scope>NUCLEOTIDE SEQUENCE [LARGE SCALE GENOMIC DNA]</scope>
</reference>
<dbReference type="InterPro" id="IPR029055">
    <property type="entry name" value="Ntn_hydrolases_N"/>
</dbReference>
<evidence type="ECO:0000313" key="8">
    <source>
        <dbReference type="Proteomes" id="UP000314986"/>
    </source>
</evidence>
<dbReference type="STRING" id="7868.ENSCMIP00000003447"/>
<dbReference type="SUPFAM" id="SSF56235">
    <property type="entry name" value="N-terminal nucleophile aminohydrolases (Ntn hydrolases)"/>
    <property type="match status" value="1"/>
</dbReference>
<accession>A0A4W3GK59</accession>
<dbReference type="GO" id="GO:0005634">
    <property type="term" value="C:nucleus"/>
    <property type="evidence" value="ECO:0007669"/>
    <property type="project" value="UniProtKB-SubCell"/>
</dbReference>
<reference evidence="8" key="2">
    <citation type="journal article" date="2007" name="PLoS Biol.">
        <title>Survey sequencing and comparative analysis of the elephant shark (Callorhinchus milii) genome.</title>
        <authorList>
            <person name="Venkatesh B."/>
            <person name="Kirkness E.F."/>
            <person name="Loh Y.H."/>
            <person name="Halpern A.L."/>
            <person name="Lee A.P."/>
            <person name="Johnson J."/>
            <person name="Dandona N."/>
            <person name="Viswanathan L.D."/>
            <person name="Tay A."/>
            <person name="Venter J.C."/>
            <person name="Strausberg R.L."/>
            <person name="Brenner S."/>
        </authorList>
    </citation>
    <scope>NUCLEOTIDE SEQUENCE [LARGE SCALE GENOMIC DNA]</scope>
</reference>
<evidence type="ECO:0000256" key="2">
    <source>
        <dbReference type="ARBA" id="ARBA00022490"/>
    </source>
</evidence>
<reference evidence="7" key="4">
    <citation type="submission" date="2025-08" db="UniProtKB">
        <authorList>
            <consortium name="Ensembl"/>
        </authorList>
    </citation>
    <scope>IDENTIFICATION</scope>
</reference>
<dbReference type="GO" id="GO:0008233">
    <property type="term" value="F:peptidase activity"/>
    <property type="evidence" value="ECO:0007669"/>
    <property type="project" value="UniProtKB-KW"/>
</dbReference>
<dbReference type="Proteomes" id="UP000314986">
    <property type="component" value="Unassembled WGS sequence"/>
</dbReference>
<keyword evidence="3" id="KW-0645">Protease</keyword>
<sequence length="121" mass="12819">SARESNPVPRAFGASGLTTEILGVTLFVPVLQTTIIAVEFNGGVIVASDSRVSVGGTYVCSRIINKVVQVDERVFCCMAGSLADAQAVTNAAKYQLAFHRSEPPPTGVTHSLTDRRHSQSD</sequence>
<keyword evidence="4" id="KW-0378">Hydrolase</keyword>
<dbReference type="Pfam" id="PF00227">
    <property type="entry name" value="Proteasome"/>
    <property type="match status" value="1"/>
</dbReference>
<evidence type="ECO:0000256" key="3">
    <source>
        <dbReference type="ARBA" id="ARBA00022670"/>
    </source>
</evidence>
<dbReference type="PANTHER" id="PTHR32194:SF0">
    <property type="entry name" value="ATP-DEPENDENT PROTEASE SUBUNIT HSLV"/>
    <property type="match status" value="1"/>
</dbReference>
<feature type="region of interest" description="Disordered" evidence="6">
    <location>
        <begin position="100"/>
        <end position="121"/>
    </location>
</feature>
<dbReference type="Gene3D" id="3.60.20.10">
    <property type="entry name" value="Glutamine Phosphoribosylpyrophosphate, subunit 1, domain 1"/>
    <property type="match status" value="1"/>
</dbReference>
<dbReference type="Ensembl" id="ENSCMIT00000003580.1">
    <property type="protein sequence ID" value="ENSCMIP00000003447.1"/>
    <property type="gene ID" value="ENSCMIG00000002075.1"/>
</dbReference>
<evidence type="ECO:0000256" key="1">
    <source>
        <dbReference type="ARBA" id="ARBA00004123"/>
    </source>
</evidence>
<proteinExistence type="predicted"/>
<dbReference type="AlphaFoldDB" id="A0A4W3GK59"/>
<dbReference type="PROSITE" id="PS00854">
    <property type="entry name" value="PROTEASOME_BETA_1"/>
    <property type="match status" value="1"/>
</dbReference>
<keyword evidence="2" id="KW-0963">Cytoplasm</keyword>
<dbReference type="GO" id="GO:0005839">
    <property type="term" value="C:proteasome core complex"/>
    <property type="evidence" value="ECO:0007669"/>
    <property type="project" value="InterPro"/>
</dbReference>
<evidence type="ECO:0000256" key="6">
    <source>
        <dbReference type="SAM" id="MobiDB-lite"/>
    </source>
</evidence>
<dbReference type="InterPro" id="IPR001353">
    <property type="entry name" value="Proteasome_sua/b"/>
</dbReference>
<evidence type="ECO:0000256" key="4">
    <source>
        <dbReference type="ARBA" id="ARBA00022801"/>
    </source>
</evidence>
<name>A0A4W3GK59_CALMI</name>
<dbReference type="GO" id="GO:0005737">
    <property type="term" value="C:cytoplasm"/>
    <property type="evidence" value="ECO:0007669"/>
    <property type="project" value="TreeGrafter"/>
</dbReference>
<reference evidence="8" key="3">
    <citation type="journal article" date="2014" name="Nature">
        <title>Elephant shark genome provides unique insights into gnathostome evolution.</title>
        <authorList>
            <consortium name="International Elephant Shark Genome Sequencing Consortium"/>
            <person name="Venkatesh B."/>
            <person name="Lee A.P."/>
            <person name="Ravi V."/>
            <person name="Maurya A.K."/>
            <person name="Lian M.M."/>
            <person name="Swann J.B."/>
            <person name="Ohta Y."/>
            <person name="Flajnik M.F."/>
            <person name="Sutoh Y."/>
            <person name="Kasahara M."/>
            <person name="Hoon S."/>
            <person name="Gangu V."/>
            <person name="Roy S.W."/>
            <person name="Irimia M."/>
            <person name="Korzh V."/>
            <person name="Kondrychyn I."/>
            <person name="Lim Z.W."/>
            <person name="Tay B.H."/>
            <person name="Tohari S."/>
            <person name="Kong K.W."/>
            <person name="Ho S."/>
            <person name="Lorente-Galdos B."/>
            <person name="Quilez J."/>
            <person name="Marques-Bonet T."/>
            <person name="Raney B.J."/>
            <person name="Ingham P.W."/>
            <person name="Tay A."/>
            <person name="Hillier L.W."/>
            <person name="Minx P."/>
            <person name="Boehm T."/>
            <person name="Wilson R.K."/>
            <person name="Brenner S."/>
            <person name="Warren W.C."/>
        </authorList>
    </citation>
    <scope>NUCLEOTIDE SEQUENCE [LARGE SCALE GENOMIC DNA]</scope>
</reference>
<dbReference type="InterPro" id="IPR016050">
    <property type="entry name" value="Proteasome_bsu_CS"/>
</dbReference>
<keyword evidence="8" id="KW-1185">Reference proteome</keyword>
<organism evidence="7 8">
    <name type="scientific">Callorhinchus milii</name>
    <name type="common">Ghost shark</name>
    <dbReference type="NCBI Taxonomy" id="7868"/>
    <lineage>
        <taxon>Eukaryota</taxon>
        <taxon>Metazoa</taxon>
        <taxon>Chordata</taxon>
        <taxon>Craniata</taxon>
        <taxon>Vertebrata</taxon>
        <taxon>Chondrichthyes</taxon>
        <taxon>Holocephali</taxon>
        <taxon>Chimaeriformes</taxon>
        <taxon>Callorhinchidae</taxon>
        <taxon>Callorhinchus</taxon>
    </lineage>
</organism>
<comment type="subcellular location">
    <subcellularLocation>
        <location evidence="1">Nucleus</location>
    </subcellularLocation>
</comment>